<dbReference type="Pfam" id="PF01833">
    <property type="entry name" value="TIG"/>
    <property type="match status" value="1"/>
</dbReference>
<dbReference type="OrthoDB" id="660167at2"/>
<dbReference type="InterPro" id="IPR014756">
    <property type="entry name" value="Ig_E-set"/>
</dbReference>
<dbReference type="STRING" id="1792845.BC343_04305"/>
<feature type="domain" description="IPT/TIG" evidence="1">
    <location>
        <begin position="159"/>
        <end position="225"/>
    </location>
</feature>
<dbReference type="AlphaFoldDB" id="A0A1S9PEP0"/>
<sequence>MKKIFNTPKYLHLLLAVLVTIAVQSCKKDNTANYGTGAPTITRVRTLTKDTLVSIEHRLTLDSSLTYDEHRPVPFDSTTTSGKIYTPYMIVGTNLGSATHIYINGVEVYFNTALSTDKSIILTIPTDVPFSDASTPNKLKVVTQHGEVEFDFIIEQPFPSISSVNFTAGNAGDLITIKGTTFNGLSSVKFGTTAAEIVSSTATQATVKVPAGLTGPNEISLTTTASLGGGTTTGPLASNGYNPTNNVETFSTVPFGFTQLGFDDEFKNGWSDYGWSNSPDNNNTTNVLRGSKSIKVQYAGGYDGFVLQAPGDIPVVKSIKMSVYGGKGSDNKVIHVILDYNFSVAVSIVVKEGVWTSFNIPMSAFAPAGGSAPKNFTSIVFQEFSGNTTLWYLDDIGII</sequence>
<dbReference type="Gene3D" id="2.60.120.430">
    <property type="entry name" value="Galactose-binding lectin"/>
    <property type="match status" value="1"/>
</dbReference>
<accession>A0A1S9PEP0</accession>
<comment type="caution">
    <text evidence="2">The sequence shown here is derived from an EMBL/GenBank/DDBJ whole genome shotgun (WGS) entry which is preliminary data.</text>
</comment>
<dbReference type="Gene3D" id="2.60.40.10">
    <property type="entry name" value="Immunoglobulins"/>
    <property type="match status" value="2"/>
</dbReference>
<dbReference type="Proteomes" id="UP000189739">
    <property type="component" value="Unassembled WGS sequence"/>
</dbReference>
<organism evidence="2 3">
    <name type="scientific">Mucilaginibacter pedocola</name>
    <dbReference type="NCBI Taxonomy" id="1792845"/>
    <lineage>
        <taxon>Bacteria</taxon>
        <taxon>Pseudomonadati</taxon>
        <taxon>Bacteroidota</taxon>
        <taxon>Sphingobacteriia</taxon>
        <taxon>Sphingobacteriales</taxon>
        <taxon>Sphingobacteriaceae</taxon>
        <taxon>Mucilaginibacter</taxon>
    </lineage>
</organism>
<name>A0A1S9PEP0_9SPHI</name>
<dbReference type="SUPFAM" id="SSF81296">
    <property type="entry name" value="E set domains"/>
    <property type="match status" value="1"/>
</dbReference>
<evidence type="ECO:0000313" key="2">
    <source>
        <dbReference type="EMBL" id="OOQ59411.1"/>
    </source>
</evidence>
<dbReference type="InterPro" id="IPR002909">
    <property type="entry name" value="IPT_dom"/>
</dbReference>
<reference evidence="2 3" key="1">
    <citation type="submission" date="2016-07" db="EMBL/GenBank/DDBJ databases">
        <title>Genomic analysis of zinc-resistant bacterium Mucilaginibacter pedocola TBZ30.</title>
        <authorList>
            <person name="Huang J."/>
            <person name="Tang J."/>
        </authorList>
    </citation>
    <scope>NUCLEOTIDE SEQUENCE [LARGE SCALE GENOMIC DNA]</scope>
    <source>
        <strain evidence="2 3">TBZ30</strain>
    </source>
</reference>
<dbReference type="RefSeq" id="WP_078348139.1">
    <property type="nucleotide sequence ID" value="NZ_MBTF01000012.1"/>
</dbReference>
<proteinExistence type="predicted"/>
<dbReference type="InterPro" id="IPR013783">
    <property type="entry name" value="Ig-like_fold"/>
</dbReference>
<evidence type="ECO:0000313" key="3">
    <source>
        <dbReference type="Proteomes" id="UP000189739"/>
    </source>
</evidence>
<dbReference type="EMBL" id="MBTF01000012">
    <property type="protein sequence ID" value="OOQ59411.1"/>
    <property type="molecule type" value="Genomic_DNA"/>
</dbReference>
<keyword evidence="3" id="KW-1185">Reference proteome</keyword>
<dbReference type="PROSITE" id="PS51257">
    <property type="entry name" value="PROKAR_LIPOPROTEIN"/>
    <property type="match status" value="1"/>
</dbReference>
<gene>
    <name evidence="2" type="ORF">BC343_04305</name>
</gene>
<evidence type="ECO:0000259" key="1">
    <source>
        <dbReference type="Pfam" id="PF01833"/>
    </source>
</evidence>
<protein>
    <recommendedName>
        <fullName evidence="1">IPT/TIG domain-containing protein</fullName>
    </recommendedName>
</protein>